<name>A0A422Z9W7_KLEPN</name>
<evidence type="ECO:0000313" key="1">
    <source>
        <dbReference type="EMBL" id="OVF66553.1"/>
    </source>
</evidence>
<sequence>MTFLLRKFSYPKWEKNKGLSPDEFSADSITGCTRTTANKLSVWRSETTDFKSDYVEKLIVALATTMPSPATIDLVWLKEEWFFEHGITLEDNPGDTKYESVNNLHSDIANLNHRRLAMVGSHMLEQLEGAGNYLRVSKRELISLVVKWMEKEGEFTIEDLEEKWQEQLNKLFNLLR</sequence>
<protein>
    <submittedName>
        <fullName evidence="1">Uncharacterized protein</fullName>
    </submittedName>
</protein>
<accession>A0A422Z9W7</accession>
<evidence type="ECO:0000313" key="2">
    <source>
        <dbReference type="Proteomes" id="UP000196447"/>
    </source>
</evidence>
<dbReference type="Proteomes" id="UP000196447">
    <property type="component" value="Unassembled WGS sequence"/>
</dbReference>
<reference evidence="1 2" key="1">
    <citation type="submission" date="2017-03" db="EMBL/GenBank/DDBJ databases">
        <authorList>
            <person name="Fouts D."/>
            <person name="Stalin M.J."/>
            <person name="Chen L."/>
            <person name="Wright M."/>
            <person name="Sutton G."/>
            <person name="Nguyen K."/>
            <person name="Vanduin D."/>
            <person name="Rojas L."/>
            <person name="Hujer A."/>
            <person name="Hujer K."/>
            <person name="Bonomo R."/>
            <person name="Kreiswirth B."/>
            <person name="Adams M."/>
        </authorList>
    </citation>
    <scope>NUCLEOTIDE SEQUENCE [LARGE SCALE GENOMIC DNA]</scope>
    <source>
        <strain evidence="1 2">39383</strain>
    </source>
</reference>
<organism evidence="1 2">
    <name type="scientific">Klebsiella pneumoniae</name>
    <dbReference type="NCBI Taxonomy" id="573"/>
    <lineage>
        <taxon>Bacteria</taxon>
        <taxon>Pseudomonadati</taxon>
        <taxon>Pseudomonadota</taxon>
        <taxon>Gammaproteobacteria</taxon>
        <taxon>Enterobacterales</taxon>
        <taxon>Enterobacteriaceae</taxon>
        <taxon>Klebsiella/Raoultella group</taxon>
        <taxon>Klebsiella</taxon>
        <taxon>Klebsiella pneumoniae complex</taxon>
    </lineage>
</organism>
<dbReference type="RefSeq" id="WP_087749149.1">
    <property type="nucleotide sequence ID" value="NZ_NDBK01000098.1"/>
</dbReference>
<proteinExistence type="predicted"/>
<comment type="caution">
    <text evidence="1">The sequence shown here is derived from an EMBL/GenBank/DDBJ whole genome shotgun (WGS) entry which is preliminary data.</text>
</comment>
<dbReference type="EMBL" id="NDBK01000098">
    <property type="protein sequence ID" value="OVF66553.1"/>
    <property type="molecule type" value="Genomic_DNA"/>
</dbReference>
<gene>
    <name evidence="1" type="ORF">B5L96_24165</name>
</gene>
<dbReference type="AlphaFoldDB" id="A0A422Z9W7"/>